<comment type="caution">
    <text evidence="2">The sequence shown here is derived from an EMBL/GenBank/DDBJ whole genome shotgun (WGS) entry which is preliminary data.</text>
</comment>
<dbReference type="Pfam" id="PF06013">
    <property type="entry name" value="WXG100"/>
    <property type="match status" value="1"/>
</dbReference>
<dbReference type="InterPro" id="IPR010310">
    <property type="entry name" value="T7SS_ESAT-6-like"/>
</dbReference>
<evidence type="ECO:0000256" key="1">
    <source>
        <dbReference type="SAM" id="Coils"/>
    </source>
</evidence>
<gene>
    <name evidence="2" type="ORF">CUN49_14065</name>
</gene>
<dbReference type="Proteomes" id="UP000229681">
    <property type="component" value="Unassembled WGS sequence"/>
</dbReference>
<evidence type="ECO:0000313" key="2">
    <source>
        <dbReference type="EMBL" id="PJF34752.1"/>
    </source>
</evidence>
<sequence>MPEIKANPAALEASANAIDANADAIQRELMTANDLLASLRRTFIGQRAESFFRQYDAAFEEMRSLTALIHNLAEELRQSARALRAADQG</sequence>
<dbReference type="NCBIfam" id="TIGR03930">
    <property type="entry name" value="WXG100_ESAT6"/>
    <property type="match status" value="1"/>
</dbReference>
<reference evidence="2 3" key="1">
    <citation type="submission" date="2017-11" db="EMBL/GenBank/DDBJ databases">
        <title>Evolution of Phototrophy in the Chloroflexi Phylum Driven by Horizontal Gene Transfer.</title>
        <authorList>
            <person name="Ward L.M."/>
            <person name="Hemp J."/>
            <person name="Shih P.M."/>
            <person name="Mcglynn S.E."/>
            <person name="Fischer W."/>
        </authorList>
    </citation>
    <scope>NUCLEOTIDE SEQUENCE [LARGE SCALE GENOMIC DNA]</scope>
    <source>
        <strain evidence="2">JP3_13</strain>
    </source>
</reference>
<feature type="coiled-coil region" evidence="1">
    <location>
        <begin position="22"/>
        <end position="75"/>
    </location>
</feature>
<dbReference type="SUPFAM" id="SSF140453">
    <property type="entry name" value="EsxAB dimer-like"/>
    <property type="match status" value="1"/>
</dbReference>
<dbReference type="Gene3D" id="1.10.287.1060">
    <property type="entry name" value="ESAT-6-like"/>
    <property type="match status" value="1"/>
</dbReference>
<dbReference type="EMBL" id="PGTM01000281">
    <property type="protein sequence ID" value="PJF34752.1"/>
    <property type="molecule type" value="Genomic_DNA"/>
</dbReference>
<accession>A0A2M8PB53</accession>
<organism evidence="2 3">
    <name type="scientific">Candidatus Thermofonsia Clade 1 bacterium</name>
    <dbReference type="NCBI Taxonomy" id="2364210"/>
    <lineage>
        <taxon>Bacteria</taxon>
        <taxon>Bacillati</taxon>
        <taxon>Chloroflexota</taxon>
        <taxon>Candidatus Thermofontia</taxon>
        <taxon>Candidatus Thermofonsia Clade 1</taxon>
    </lineage>
</organism>
<proteinExistence type="predicted"/>
<name>A0A2M8PB53_9CHLR</name>
<dbReference type="AlphaFoldDB" id="A0A2M8PB53"/>
<evidence type="ECO:0000313" key="3">
    <source>
        <dbReference type="Proteomes" id="UP000229681"/>
    </source>
</evidence>
<dbReference type="InterPro" id="IPR036689">
    <property type="entry name" value="ESAT-6-like_sf"/>
</dbReference>
<keyword evidence="1" id="KW-0175">Coiled coil</keyword>
<evidence type="ECO:0008006" key="4">
    <source>
        <dbReference type="Google" id="ProtNLM"/>
    </source>
</evidence>
<protein>
    <recommendedName>
        <fullName evidence="4">WXG100 family type VII secretion target</fullName>
    </recommendedName>
</protein>